<gene>
    <name evidence="1" type="ORF">JTZ10_11130</name>
    <name evidence="2" type="ORF">QBL07_01645</name>
</gene>
<dbReference type="EMBL" id="JARUXG010000001">
    <property type="protein sequence ID" value="MDG6779530.1"/>
    <property type="molecule type" value="Genomic_DNA"/>
</dbReference>
<dbReference type="Proteomes" id="UP001195196">
    <property type="component" value="Unassembled WGS sequence"/>
</dbReference>
<evidence type="ECO:0008006" key="4">
    <source>
        <dbReference type="Google" id="ProtNLM"/>
    </source>
</evidence>
<comment type="caution">
    <text evidence="1">The sequence shown here is derived from an EMBL/GenBank/DDBJ whole genome shotgun (WGS) entry which is preliminary data.</text>
</comment>
<dbReference type="GO" id="GO:0009306">
    <property type="term" value="P:protein secretion"/>
    <property type="evidence" value="ECO:0007669"/>
    <property type="project" value="InterPro"/>
</dbReference>
<reference evidence="1" key="1">
    <citation type="submission" date="2021-02" db="EMBL/GenBank/DDBJ databases">
        <title>Taxonomy, biology and ecology of Rhodococcus bacteria occurring in California pistachio and other woody hosts as revealed by genome sequence analyses.</title>
        <authorList>
            <person name="Riely B."/>
            <person name="Gai Y."/>
        </authorList>
    </citation>
    <scope>NUCLEOTIDE SEQUENCE</scope>
    <source>
        <strain evidence="1">BP-295</strain>
    </source>
</reference>
<evidence type="ECO:0000313" key="2">
    <source>
        <dbReference type="EMBL" id="MDG6779530.1"/>
    </source>
</evidence>
<evidence type="ECO:0000313" key="3">
    <source>
        <dbReference type="Proteomes" id="UP001195196"/>
    </source>
</evidence>
<proteinExistence type="predicted"/>
<dbReference type="RefSeq" id="WP_005199299.1">
    <property type="nucleotide sequence ID" value="NZ_CP136136.1"/>
</dbReference>
<dbReference type="InterPro" id="IPR022536">
    <property type="entry name" value="EspC"/>
</dbReference>
<sequence>MLVNPDALRGLSDKTADAAEVVEANTLAGVVPGAFSEMHGSTSEWSARAVDEFVAPLVARVSQGFEQLAGGARGAAGNFEVTDEDLKSKIETSFKQ</sequence>
<evidence type="ECO:0000313" key="1">
    <source>
        <dbReference type="EMBL" id="MBM7278314.1"/>
    </source>
</evidence>
<protein>
    <recommendedName>
        <fullName evidence="4">WXG100 family type VII secretion target</fullName>
    </recommendedName>
</protein>
<organism evidence="1 3">
    <name type="scientific">Gordonia rubripertincta</name>
    <name type="common">Rhodococcus corallinus</name>
    <dbReference type="NCBI Taxonomy" id="36822"/>
    <lineage>
        <taxon>Bacteria</taxon>
        <taxon>Bacillati</taxon>
        <taxon>Actinomycetota</taxon>
        <taxon>Actinomycetes</taxon>
        <taxon>Mycobacteriales</taxon>
        <taxon>Gordoniaceae</taxon>
        <taxon>Gordonia</taxon>
    </lineage>
</organism>
<dbReference type="Pfam" id="PF10824">
    <property type="entry name" value="T7SS_ESX_EspC"/>
    <property type="match status" value="1"/>
</dbReference>
<reference evidence="2" key="2">
    <citation type="submission" date="2023-04" db="EMBL/GenBank/DDBJ databases">
        <title>Characterization and analysis of the complete genome of Gordonia rubripertincta 112, the degrader of aromatic and aliphatic compounds.</title>
        <authorList>
            <person name="Frantsuzova E."/>
            <person name="Bogun A."/>
            <person name="Delegan Y."/>
        </authorList>
    </citation>
    <scope>NUCLEOTIDE SEQUENCE</scope>
    <source>
        <strain evidence="2">112</strain>
    </source>
</reference>
<name>A0AAW4G4U6_GORRU</name>
<dbReference type="EMBL" id="JAFFGU010000004">
    <property type="protein sequence ID" value="MBM7278314.1"/>
    <property type="molecule type" value="Genomic_DNA"/>
</dbReference>
<accession>A0AAW4G4U6</accession>
<dbReference type="AlphaFoldDB" id="A0AAW4G4U6"/>